<name>A0AA38HG78_9TREE</name>
<keyword evidence="3" id="KW-0808">Transferase</keyword>
<dbReference type="InterPro" id="IPR008576">
    <property type="entry name" value="MeTrfase_NTM1"/>
</dbReference>
<keyword evidence="4" id="KW-0949">S-adenosyl-L-methionine</keyword>
<evidence type="ECO:0000313" key="12">
    <source>
        <dbReference type="EMBL" id="KAI9638244.1"/>
    </source>
</evidence>
<feature type="region of interest" description="Disordered" evidence="11">
    <location>
        <begin position="141"/>
        <end position="172"/>
    </location>
</feature>
<dbReference type="RefSeq" id="XP_052948021.1">
    <property type="nucleotide sequence ID" value="XM_053088366.1"/>
</dbReference>
<dbReference type="GO" id="GO:0005737">
    <property type="term" value="C:cytoplasm"/>
    <property type="evidence" value="ECO:0007669"/>
    <property type="project" value="TreeGrafter"/>
</dbReference>
<reference evidence="12" key="1">
    <citation type="journal article" date="2022" name="G3 (Bethesda)">
        <title>High quality genome of the basidiomycete yeast Dioszegia hungarica PDD-24b-2 isolated from cloud water.</title>
        <authorList>
            <person name="Jarrige D."/>
            <person name="Haridas S."/>
            <person name="Bleykasten-Grosshans C."/>
            <person name="Joly M."/>
            <person name="Nadalig T."/>
            <person name="Sancelme M."/>
            <person name="Vuilleumier S."/>
            <person name="Grigoriev I.V."/>
            <person name="Amato P."/>
            <person name="Bringel F."/>
        </authorList>
    </citation>
    <scope>NUCLEOTIDE SEQUENCE</scope>
    <source>
        <strain evidence="12">PDD-24b-2</strain>
    </source>
</reference>
<comment type="caution">
    <text evidence="12">The sequence shown here is derived from an EMBL/GenBank/DDBJ whole genome shotgun (WGS) entry which is preliminary data.</text>
</comment>
<dbReference type="PANTHER" id="PTHR12753:SF0">
    <property type="entry name" value="ALPHA N-TERMINAL PROTEIN METHYLTRANSFERASE 1"/>
    <property type="match status" value="1"/>
</dbReference>
<keyword evidence="13" id="KW-1185">Reference proteome</keyword>
<evidence type="ECO:0000256" key="8">
    <source>
        <dbReference type="ARBA" id="ARBA00047306"/>
    </source>
</evidence>
<feature type="compositionally biased region" description="Basic and acidic residues" evidence="11">
    <location>
        <begin position="162"/>
        <end position="172"/>
    </location>
</feature>
<evidence type="ECO:0000256" key="7">
    <source>
        <dbReference type="ARBA" id="ARBA00043129"/>
    </source>
</evidence>
<evidence type="ECO:0000256" key="10">
    <source>
        <dbReference type="ARBA" id="ARBA00048167"/>
    </source>
</evidence>
<dbReference type="EC" id="2.1.1.244" evidence="5"/>
<dbReference type="EMBL" id="JAKWFO010000003">
    <property type="protein sequence ID" value="KAI9638244.1"/>
    <property type="molecule type" value="Genomic_DNA"/>
</dbReference>
<dbReference type="Pfam" id="PF05891">
    <property type="entry name" value="Methyltransf_PK"/>
    <property type="match status" value="2"/>
</dbReference>
<comment type="catalytic activity">
    <reaction evidence="9">
        <text>N-terminal L-prolyl-L-prolyl-L-lysyl-[protein] + 2 S-adenosyl-L-methionine = N-terminal N,N-dimethyl-L-prolyl-L-prolyl-L-lysyl-[protein] + 2 S-adenosyl-L-homocysteine + 2 H(+)</text>
        <dbReference type="Rhea" id="RHEA:54736"/>
        <dbReference type="Rhea" id="RHEA-COMP:13787"/>
        <dbReference type="Rhea" id="RHEA-COMP:13974"/>
        <dbReference type="ChEBI" id="CHEBI:15378"/>
        <dbReference type="ChEBI" id="CHEBI:57856"/>
        <dbReference type="ChEBI" id="CHEBI:59789"/>
        <dbReference type="ChEBI" id="CHEBI:138059"/>
        <dbReference type="ChEBI" id="CHEBI:138318"/>
        <dbReference type="EC" id="2.1.1.244"/>
    </reaction>
</comment>
<dbReference type="SUPFAM" id="SSF53335">
    <property type="entry name" value="S-adenosyl-L-methionine-dependent methyltransferases"/>
    <property type="match status" value="1"/>
</dbReference>
<organism evidence="12 13">
    <name type="scientific">Dioszegia hungarica</name>
    <dbReference type="NCBI Taxonomy" id="4972"/>
    <lineage>
        <taxon>Eukaryota</taxon>
        <taxon>Fungi</taxon>
        <taxon>Dikarya</taxon>
        <taxon>Basidiomycota</taxon>
        <taxon>Agaricomycotina</taxon>
        <taxon>Tremellomycetes</taxon>
        <taxon>Tremellales</taxon>
        <taxon>Bulleribasidiaceae</taxon>
        <taxon>Dioszegia</taxon>
    </lineage>
</organism>
<evidence type="ECO:0000256" key="11">
    <source>
        <dbReference type="SAM" id="MobiDB-lite"/>
    </source>
</evidence>
<evidence type="ECO:0000256" key="4">
    <source>
        <dbReference type="ARBA" id="ARBA00022691"/>
    </source>
</evidence>
<dbReference type="GO" id="GO:0071885">
    <property type="term" value="F:N-terminal protein N-methyltransferase activity"/>
    <property type="evidence" value="ECO:0007669"/>
    <property type="project" value="UniProtKB-EC"/>
</dbReference>
<accession>A0AA38HG78</accession>
<evidence type="ECO:0000256" key="6">
    <source>
        <dbReference type="ARBA" id="ARBA00039449"/>
    </source>
</evidence>
<comment type="catalytic activity">
    <reaction evidence="8">
        <text>N-terminal L-seryl-L-prolyl-L-lysyl-[protein] + 3 S-adenosyl-L-methionine = N-terminal N,N,N-trimethyl-L-seryl-L-prolyl-L-lysyl-[protein] + 3 S-adenosyl-L-homocysteine + 3 H(+)</text>
        <dbReference type="Rhea" id="RHEA:54724"/>
        <dbReference type="Rhea" id="RHEA-COMP:13789"/>
        <dbReference type="Rhea" id="RHEA-COMP:13973"/>
        <dbReference type="ChEBI" id="CHEBI:15378"/>
        <dbReference type="ChEBI" id="CHEBI:57856"/>
        <dbReference type="ChEBI" id="CHEBI:59789"/>
        <dbReference type="ChEBI" id="CHEBI:138061"/>
        <dbReference type="ChEBI" id="CHEBI:138317"/>
        <dbReference type="EC" id="2.1.1.244"/>
    </reaction>
</comment>
<proteinExistence type="inferred from homology"/>
<sequence>MPPAPAAQTQQSAAKRQKSNVGSALKKPAGPDYQEGIRYWDSVPASVDGVLGGYGNGPVPHIEQLSSRLLLLSLLPSLHTFASPLTPTPSPPPAHRLTALDVGAGIGRVTRHVLLPLFDDVVLVEPVDKFVREAQRSAASGEWRDLPRVGKQPSDDGGNMTKWKEDKRKVDEAKQGRGKRVLCVKGGLQGLDPAYPLRGDMFESVGVVGEATAGEGAELGIDDEEVVYDAIWCQWCLGHMGHEDLVAFLRKSKAALRKSEDITEEPKAGGYTSLIFVKENVCEDAESGKGNEFLDPEDSSLTRSNNKWSEVFKDAGLEVVKEEVQHGMPDELFMVKTWALR</sequence>
<dbReference type="Proteomes" id="UP001164286">
    <property type="component" value="Unassembled WGS sequence"/>
</dbReference>
<dbReference type="AlphaFoldDB" id="A0AA38HG78"/>
<keyword evidence="2" id="KW-0489">Methyltransferase</keyword>
<dbReference type="GO" id="GO:0032259">
    <property type="term" value="P:methylation"/>
    <property type="evidence" value="ECO:0007669"/>
    <property type="project" value="UniProtKB-KW"/>
</dbReference>
<feature type="region of interest" description="Disordered" evidence="11">
    <location>
        <begin position="1"/>
        <end position="32"/>
    </location>
</feature>
<feature type="compositionally biased region" description="Low complexity" evidence="11">
    <location>
        <begin position="1"/>
        <end position="14"/>
    </location>
</feature>
<evidence type="ECO:0000256" key="5">
    <source>
        <dbReference type="ARBA" id="ARBA00039112"/>
    </source>
</evidence>
<dbReference type="GeneID" id="77727571"/>
<comment type="similarity">
    <text evidence="1">Belongs to the methyltransferase superfamily. NTM1 family.</text>
</comment>
<evidence type="ECO:0000256" key="1">
    <source>
        <dbReference type="ARBA" id="ARBA00009059"/>
    </source>
</evidence>
<evidence type="ECO:0000256" key="9">
    <source>
        <dbReference type="ARBA" id="ARBA00047885"/>
    </source>
</evidence>
<gene>
    <name evidence="12" type="ORF">MKK02DRAFT_31720</name>
</gene>
<dbReference type="InterPro" id="IPR029063">
    <property type="entry name" value="SAM-dependent_MTases_sf"/>
</dbReference>
<evidence type="ECO:0000313" key="13">
    <source>
        <dbReference type="Proteomes" id="UP001164286"/>
    </source>
</evidence>
<evidence type="ECO:0000256" key="3">
    <source>
        <dbReference type="ARBA" id="ARBA00022679"/>
    </source>
</evidence>
<evidence type="ECO:0000256" key="2">
    <source>
        <dbReference type="ARBA" id="ARBA00022603"/>
    </source>
</evidence>
<dbReference type="Gene3D" id="3.40.50.150">
    <property type="entry name" value="Vaccinia Virus protein VP39"/>
    <property type="match status" value="1"/>
</dbReference>
<comment type="catalytic activity">
    <reaction evidence="10">
        <text>N-terminal L-alanyl-L-prolyl-L-lysyl-[protein] + 3 S-adenosyl-L-methionine = N-terminal N,N,N-trimethyl-L-alanyl-L-prolyl-L-lysyl-[protein] + 3 S-adenosyl-L-homocysteine + 3 H(+)</text>
        <dbReference type="Rhea" id="RHEA:54712"/>
        <dbReference type="Rhea" id="RHEA-COMP:13785"/>
        <dbReference type="Rhea" id="RHEA-COMP:13971"/>
        <dbReference type="ChEBI" id="CHEBI:15378"/>
        <dbReference type="ChEBI" id="CHEBI:57856"/>
        <dbReference type="ChEBI" id="CHEBI:59789"/>
        <dbReference type="ChEBI" id="CHEBI:138057"/>
        <dbReference type="ChEBI" id="CHEBI:138315"/>
        <dbReference type="EC" id="2.1.1.244"/>
    </reaction>
</comment>
<dbReference type="PANTHER" id="PTHR12753">
    <property type="entry name" value="AD-003 - RELATED"/>
    <property type="match status" value="1"/>
</dbReference>
<protein>
    <recommendedName>
        <fullName evidence="6">Alpha N-terminal protein methyltransferase 1</fullName>
        <ecNumber evidence="5">2.1.1.244</ecNumber>
    </recommendedName>
    <alternativeName>
        <fullName evidence="7">X-Pro-Lys N-terminal protein methyltransferase 1</fullName>
    </alternativeName>
</protein>